<keyword evidence="3" id="KW-1185">Reference proteome</keyword>
<proteinExistence type="predicted"/>
<accession>A0AAW0GB72</accession>
<sequence length="263" mass="29019">MSVDMPPSQFSQTPQNPPRTPRRAHTVPNQSLSPLPASVGPFSNLPSFIYSGPNGDIEFYDDEIEPYFEEDLVPPPLPIRMPLQLTDRAMVGLRQSNVNGSPDFPMDFSEASSASSQPLNRTNTTKTKAKGISTPRRGSRRFPRASLPSTPTGSLRLPGFQSMASPILSRPNESKIEIMMNISCMPNRNCSPEEYRVEAYEIAKLSKKLRPLDVTEDNPASPPLYEPTVVDGRFLGLLDMDPVKEVTMSDTPALCGEFTFTIA</sequence>
<reference evidence="2 3" key="1">
    <citation type="submission" date="2022-09" db="EMBL/GenBank/DDBJ databases">
        <authorList>
            <person name="Palmer J.M."/>
        </authorList>
    </citation>
    <scope>NUCLEOTIDE SEQUENCE [LARGE SCALE GENOMIC DNA]</scope>
    <source>
        <strain evidence="2 3">DSM 7382</strain>
    </source>
</reference>
<name>A0AAW0GB72_9APHY</name>
<comment type="caution">
    <text evidence="2">The sequence shown here is derived from an EMBL/GenBank/DDBJ whole genome shotgun (WGS) entry which is preliminary data.</text>
</comment>
<feature type="region of interest" description="Disordered" evidence="1">
    <location>
        <begin position="1"/>
        <end position="40"/>
    </location>
</feature>
<evidence type="ECO:0000256" key="1">
    <source>
        <dbReference type="SAM" id="MobiDB-lite"/>
    </source>
</evidence>
<protein>
    <submittedName>
        <fullName evidence="2">Uncharacterized protein</fullName>
    </submittedName>
</protein>
<feature type="compositionally biased region" description="Polar residues" evidence="1">
    <location>
        <begin position="110"/>
        <end position="126"/>
    </location>
</feature>
<dbReference type="AlphaFoldDB" id="A0AAW0GB72"/>
<feature type="region of interest" description="Disordered" evidence="1">
    <location>
        <begin position="105"/>
        <end position="160"/>
    </location>
</feature>
<evidence type="ECO:0000313" key="3">
    <source>
        <dbReference type="Proteomes" id="UP001385951"/>
    </source>
</evidence>
<dbReference type="EMBL" id="JASBNA010000009">
    <property type="protein sequence ID" value="KAK7688817.1"/>
    <property type="molecule type" value="Genomic_DNA"/>
</dbReference>
<organism evidence="2 3">
    <name type="scientific">Cerrena zonata</name>
    <dbReference type="NCBI Taxonomy" id="2478898"/>
    <lineage>
        <taxon>Eukaryota</taxon>
        <taxon>Fungi</taxon>
        <taxon>Dikarya</taxon>
        <taxon>Basidiomycota</taxon>
        <taxon>Agaricomycotina</taxon>
        <taxon>Agaricomycetes</taxon>
        <taxon>Polyporales</taxon>
        <taxon>Cerrenaceae</taxon>
        <taxon>Cerrena</taxon>
    </lineage>
</organism>
<evidence type="ECO:0000313" key="2">
    <source>
        <dbReference type="EMBL" id="KAK7688817.1"/>
    </source>
</evidence>
<dbReference type="Proteomes" id="UP001385951">
    <property type="component" value="Unassembled WGS sequence"/>
</dbReference>
<gene>
    <name evidence="2" type="ORF">QCA50_007506</name>
</gene>